<sequence>SLYYEIWSTNPRSFARTPRIAARPLGRRRWRRPGAAPPVTEGAPALLGEARVELRKLAWVCSGAASSTARGRGRADEEEGGRRKRGRGRRTQGDALTRQQNFQRLLQVRQVTNVVIGSSEASSASGSTWSWYPPAPCTSHR</sequence>
<evidence type="ECO:0000256" key="1">
    <source>
        <dbReference type="SAM" id="MobiDB-lite"/>
    </source>
</evidence>
<accession>A0ABN9RJD4</accession>
<reference evidence="2" key="1">
    <citation type="submission" date="2023-10" db="EMBL/GenBank/DDBJ databases">
        <authorList>
            <person name="Chen Y."/>
            <person name="Shah S."/>
            <person name="Dougan E. K."/>
            <person name="Thang M."/>
            <person name="Chan C."/>
        </authorList>
    </citation>
    <scope>NUCLEOTIDE SEQUENCE [LARGE SCALE GENOMIC DNA]</scope>
</reference>
<dbReference type="EMBL" id="CAUYUJ010006980">
    <property type="protein sequence ID" value="CAK0819222.1"/>
    <property type="molecule type" value="Genomic_DNA"/>
</dbReference>
<name>A0ABN9RJD4_9DINO</name>
<comment type="caution">
    <text evidence="2">The sequence shown here is derived from an EMBL/GenBank/DDBJ whole genome shotgun (WGS) entry which is preliminary data.</text>
</comment>
<evidence type="ECO:0000313" key="2">
    <source>
        <dbReference type="EMBL" id="CAK0819222.1"/>
    </source>
</evidence>
<feature type="compositionally biased region" description="Low complexity" evidence="1">
    <location>
        <begin position="119"/>
        <end position="131"/>
    </location>
</feature>
<dbReference type="Proteomes" id="UP001189429">
    <property type="component" value="Unassembled WGS sequence"/>
</dbReference>
<feature type="non-terminal residue" evidence="2">
    <location>
        <position position="1"/>
    </location>
</feature>
<evidence type="ECO:0000313" key="3">
    <source>
        <dbReference type="Proteomes" id="UP001189429"/>
    </source>
</evidence>
<protein>
    <submittedName>
        <fullName evidence="2">Uncharacterized protein</fullName>
    </submittedName>
</protein>
<gene>
    <name evidence="2" type="ORF">PCOR1329_LOCUS21256</name>
</gene>
<organism evidence="2 3">
    <name type="scientific">Prorocentrum cordatum</name>
    <dbReference type="NCBI Taxonomy" id="2364126"/>
    <lineage>
        <taxon>Eukaryota</taxon>
        <taxon>Sar</taxon>
        <taxon>Alveolata</taxon>
        <taxon>Dinophyceae</taxon>
        <taxon>Prorocentrales</taxon>
        <taxon>Prorocentraceae</taxon>
        <taxon>Prorocentrum</taxon>
    </lineage>
</organism>
<feature type="region of interest" description="Disordered" evidence="1">
    <location>
        <begin position="119"/>
        <end position="141"/>
    </location>
</feature>
<feature type="region of interest" description="Disordered" evidence="1">
    <location>
        <begin position="63"/>
        <end position="101"/>
    </location>
</feature>
<proteinExistence type="predicted"/>
<keyword evidence="3" id="KW-1185">Reference proteome</keyword>